<dbReference type="InterPro" id="IPR000326">
    <property type="entry name" value="PAP2/HPO"/>
</dbReference>
<comment type="subcellular location">
    <subcellularLocation>
        <location evidence="1">Membrane</location>
        <topology evidence="1">Multi-pass membrane protein</topology>
    </subcellularLocation>
</comment>
<evidence type="ECO:0000313" key="8">
    <source>
        <dbReference type="EMBL" id="CAL4094001.1"/>
    </source>
</evidence>
<evidence type="ECO:0000256" key="5">
    <source>
        <dbReference type="ARBA" id="ARBA00023136"/>
    </source>
</evidence>
<keyword evidence="5 6" id="KW-0472">Membrane</keyword>
<dbReference type="GO" id="GO:0046839">
    <property type="term" value="P:phospholipid dephosphorylation"/>
    <property type="evidence" value="ECO:0007669"/>
    <property type="project" value="TreeGrafter"/>
</dbReference>
<feature type="domain" description="Phosphatidic acid phosphatase type 2/haloperoxidase" evidence="7">
    <location>
        <begin position="101"/>
        <end position="249"/>
    </location>
</feature>
<dbReference type="EMBL" id="CAXKWB010009239">
    <property type="protein sequence ID" value="CAL4094001.1"/>
    <property type="molecule type" value="Genomic_DNA"/>
</dbReference>
<name>A0AAV2QN11_MEGNR</name>
<protein>
    <recommendedName>
        <fullName evidence="7">Phosphatidic acid phosphatase type 2/haloperoxidase domain-containing protein</fullName>
    </recommendedName>
</protein>
<keyword evidence="3 6" id="KW-0812">Transmembrane</keyword>
<keyword evidence="4 6" id="KW-1133">Transmembrane helix</keyword>
<feature type="transmembrane region" description="Helical" evidence="6">
    <location>
        <begin position="176"/>
        <end position="195"/>
    </location>
</feature>
<evidence type="ECO:0000256" key="1">
    <source>
        <dbReference type="ARBA" id="ARBA00004141"/>
    </source>
</evidence>
<organism evidence="8 9">
    <name type="scientific">Meganyctiphanes norvegica</name>
    <name type="common">Northern krill</name>
    <name type="synonym">Thysanopoda norvegica</name>
    <dbReference type="NCBI Taxonomy" id="48144"/>
    <lineage>
        <taxon>Eukaryota</taxon>
        <taxon>Metazoa</taxon>
        <taxon>Ecdysozoa</taxon>
        <taxon>Arthropoda</taxon>
        <taxon>Crustacea</taxon>
        <taxon>Multicrustacea</taxon>
        <taxon>Malacostraca</taxon>
        <taxon>Eumalacostraca</taxon>
        <taxon>Eucarida</taxon>
        <taxon>Euphausiacea</taxon>
        <taxon>Euphausiidae</taxon>
        <taxon>Meganyctiphanes</taxon>
    </lineage>
</organism>
<dbReference type="Gene3D" id="1.20.144.10">
    <property type="entry name" value="Phosphatidic acid phosphatase type 2/haloperoxidase"/>
    <property type="match status" value="1"/>
</dbReference>
<evidence type="ECO:0000259" key="7">
    <source>
        <dbReference type="SMART" id="SM00014"/>
    </source>
</evidence>
<dbReference type="InterPro" id="IPR036938">
    <property type="entry name" value="PAP2/HPO_sf"/>
</dbReference>
<dbReference type="GO" id="GO:0006644">
    <property type="term" value="P:phospholipid metabolic process"/>
    <property type="evidence" value="ECO:0007669"/>
    <property type="project" value="InterPro"/>
</dbReference>
<dbReference type="SUPFAM" id="SSF48317">
    <property type="entry name" value="Acid phosphatase/Vanadium-dependent haloperoxidase"/>
    <property type="match status" value="1"/>
</dbReference>
<dbReference type="GO" id="GO:0007165">
    <property type="term" value="P:signal transduction"/>
    <property type="evidence" value="ECO:0007669"/>
    <property type="project" value="TreeGrafter"/>
</dbReference>
<feature type="non-terminal residue" evidence="8">
    <location>
        <position position="271"/>
    </location>
</feature>
<evidence type="ECO:0000256" key="4">
    <source>
        <dbReference type="ARBA" id="ARBA00022989"/>
    </source>
</evidence>
<dbReference type="Pfam" id="PF01569">
    <property type="entry name" value="PAP2"/>
    <property type="match status" value="1"/>
</dbReference>
<evidence type="ECO:0000256" key="3">
    <source>
        <dbReference type="ARBA" id="ARBA00022692"/>
    </source>
</evidence>
<feature type="transmembrane region" description="Helical" evidence="6">
    <location>
        <begin position="6"/>
        <end position="24"/>
    </location>
</feature>
<gene>
    <name evidence="8" type="ORF">MNOR_LOCUS15036</name>
</gene>
<dbReference type="InterPro" id="IPR043216">
    <property type="entry name" value="PAP-like"/>
</dbReference>
<dbReference type="SMART" id="SM00014">
    <property type="entry name" value="acidPPc"/>
    <property type="match status" value="1"/>
</dbReference>
<comment type="similarity">
    <text evidence="2">Belongs to the PA-phosphatase related phosphoesterase family.</text>
</comment>
<keyword evidence="9" id="KW-1185">Reference proteome</keyword>
<dbReference type="GO" id="GO:0008195">
    <property type="term" value="F:phosphatidate phosphatase activity"/>
    <property type="evidence" value="ECO:0007669"/>
    <property type="project" value="TreeGrafter"/>
</dbReference>
<dbReference type="AlphaFoldDB" id="A0AAV2QN11"/>
<dbReference type="PANTHER" id="PTHR10165:SF103">
    <property type="entry name" value="PHOSPHOLIPID PHOSPHATASE HOMOLOG 1.2 HOMOLOG"/>
    <property type="match status" value="1"/>
</dbReference>
<reference evidence="8 9" key="1">
    <citation type="submission" date="2024-05" db="EMBL/GenBank/DDBJ databases">
        <authorList>
            <person name="Wallberg A."/>
        </authorList>
    </citation>
    <scope>NUCLEOTIDE SEQUENCE [LARGE SCALE GENOMIC DNA]</scope>
</reference>
<evidence type="ECO:0000256" key="2">
    <source>
        <dbReference type="ARBA" id="ARBA00008816"/>
    </source>
</evidence>
<comment type="caution">
    <text evidence="8">The sequence shown here is derived from an EMBL/GenBank/DDBJ whole genome shotgun (WGS) entry which is preliminary data.</text>
</comment>
<evidence type="ECO:0000256" key="6">
    <source>
        <dbReference type="SAM" id="Phobius"/>
    </source>
</evidence>
<dbReference type="PANTHER" id="PTHR10165">
    <property type="entry name" value="LIPID PHOSPHATE PHOSPHATASE"/>
    <property type="match status" value="1"/>
</dbReference>
<sequence length="271" mass="30867">MEYWMMLSRDITIYIVSIFALTIYSKKASPYQRGFYCDDNSLNLPYKHYKTWHVTNGTLFGVSISVPILCMVSLEYWRVRQAADKVNARTPWSLVCYRIHITLRNWAFAFNAVAGLTEMLKYSVGRLRPHFFNVCSPDWDAITCNDIDGNPLYITDIPCTTTELFRLKEARKSFPSGHALVATFAMMYLIIYLHARLQHGPQVVKHFLQAACAWFAAYTSATRVLDHAHHWTDVAAGASIGAVTAGLSTIFASDIFSNKDIIISETRKDRK</sequence>
<evidence type="ECO:0000313" key="9">
    <source>
        <dbReference type="Proteomes" id="UP001497623"/>
    </source>
</evidence>
<dbReference type="Proteomes" id="UP001497623">
    <property type="component" value="Unassembled WGS sequence"/>
</dbReference>
<proteinExistence type="inferred from homology"/>
<accession>A0AAV2QN11</accession>
<dbReference type="GO" id="GO:0005886">
    <property type="term" value="C:plasma membrane"/>
    <property type="evidence" value="ECO:0007669"/>
    <property type="project" value="TreeGrafter"/>
</dbReference>